<comment type="function">
    <text evidence="3">Plays a central role in 2-thiolation of mcm(5)S(2)U at tRNA wobble positions of tRNA(Lys), tRNA(Glu) and tRNA(Gln). May act by forming a heterodimer with CTU1/ATPBD3 that ligates sulfur from thiocarboxylated URM1 onto the uridine of tRNAs at wobble position.</text>
</comment>
<comment type="pathway">
    <text evidence="3">tRNA modification; 5-methoxycarbonylmethyl-2-thiouridine-tRNA biosynthesis.</text>
</comment>
<dbReference type="AlphaFoldDB" id="A0A8J5ZPE0"/>
<dbReference type="Proteomes" id="UP000700334">
    <property type="component" value="Unassembled WGS sequence"/>
</dbReference>
<gene>
    <name evidence="3" type="primary">CTU2</name>
    <name evidence="3" type="synonym">NCS2</name>
    <name evidence="5" type="ORF">J0S82_010708</name>
</gene>
<keyword evidence="1 3" id="KW-0963">Cytoplasm</keyword>
<dbReference type="GO" id="GO:0016779">
    <property type="term" value="F:nucleotidyltransferase activity"/>
    <property type="evidence" value="ECO:0007669"/>
    <property type="project" value="UniProtKB-UniRule"/>
</dbReference>
<protein>
    <recommendedName>
        <fullName evidence="3">Cytoplasmic tRNA 2-thiolation protein 2</fullName>
    </recommendedName>
</protein>
<keyword evidence="2 3" id="KW-0819">tRNA processing</keyword>
<dbReference type="InterPro" id="IPR019407">
    <property type="entry name" value="CTU2"/>
</dbReference>
<evidence type="ECO:0000313" key="6">
    <source>
        <dbReference type="Proteomes" id="UP000700334"/>
    </source>
</evidence>
<dbReference type="UniPathway" id="UPA00988"/>
<evidence type="ECO:0000256" key="1">
    <source>
        <dbReference type="ARBA" id="ARBA00022490"/>
    </source>
</evidence>
<feature type="region of interest" description="Disordered" evidence="4">
    <location>
        <begin position="1"/>
        <end position="57"/>
    </location>
</feature>
<comment type="subunit">
    <text evidence="3">Component of a complex at least composed of URM1, CTU2/NCS2 and CTU1/ATPBD3.</text>
</comment>
<dbReference type="GO" id="GO:0002143">
    <property type="term" value="P:tRNA wobble position uridine thiolation"/>
    <property type="evidence" value="ECO:0007669"/>
    <property type="project" value="TreeGrafter"/>
</dbReference>
<evidence type="ECO:0000256" key="3">
    <source>
        <dbReference type="HAMAP-Rule" id="MF_03054"/>
    </source>
</evidence>
<accession>A0A8J5ZPE0</accession>
<dbReference type="EMBL" id="JAGFMF010012068">
    <property type="protein sequence ID" value="KAG8508151.1"/>
    <property type="molecule type" value="Genomic_DNA"/>
</dbReference>
<feature type="region of interest" description="Disordered" evidence="4">
    <location>
        <begin position="406"/>
        <end position="435"/>
    </location>
</feature>
<dbReference type="GO" id="GO:0000049">
    <property type="term" value="F:tRNA binding"/>
    <property type="evidence" value="ECO:0007669"/>
    <property type="project" value="InterPro"/>
</dbReference>
<dbReference type="PANTHER" id="PTHR20882">
    <property type="entry name" value="CYTOPLASMIC TRNA 2-THIOLATION PROTEIN 2"/>
    <property type="match status" value="1"/>
</dbReference>
<keyword evidence="6" id="KW-1185">Reference proteome</keyword>
<name>A0A8J5ZPE0_GALPY</name>
<evidence type="ECO:0000313" key="5">
    <source>
        <dbReference type="EMBL" id="KAG8508151.1"/>
    </source>
</evidence>
<organism evidence="5 6">
    <name type="scientific">Galemys pyrenaicus</name>
    <name type="common">Iberian desman</name>
    <name type="synonym">Pyrenean desman</name>
    <dbReference type="NCBI Taxonomy" id="202257"/>
    <lineage>
        <taxon>Eukaryota</taxon>
        <taxon>Metazoa</taxon>
        <taxon>Chordata</taxon>
        <taxon>Craniata</taxon>
        <taxon>Vertebrata</taxon>
        <taxon>Euteleostomi</taxon>
        <taxon>Mammalia</taxon>
        <taxon>Eutheria</taxon>
        <taxon>Laurasiatheria</taxon>
        <taxon>Eulipotyphla</taxon>
        <taxon>Talpidae</taxon>
        <taxon>Galemys</taxon>
    </lineage>
</organism>
<dbReference type="InterPro" id="IPR014729">
    <property type="entry name" value="Rossmann-like_a/b/a_fold"/>
</dbReference>
<feature type="region of interest" description="Disordered" evidence="4">
    <location>
        <begin position="759"/>
        <end position="793"/>
    </location>
</feature>
<feature type="compositionally biased region" description="Low complexity" evidence="4">
    <location>
        <begin position="409"/>
        <end position="435"/>
    </location>
</feature>
<comment type="caution">
    <text evidence="5">The sequence shown here is derived from an EMBL/GenBank/DDBJ whole genome shotgun (WGS) entry which is preliminary data.</text>
</comment>
<sequence>MARPGPARPGPRVTAAPAPRDVTSASPAPGAVRRHEREPRPWRVTAAPAPRDAERAGSCACVTAATKPRAALSPAAAVAAVMCQVGEDYVEPAPEAPPPRPGGRGQRCVKCKEEPPILVIRAGDAFCRFGPPGPRPSAVISLWSTVGANGPPCEQPCGLPADLPVGSAGRSCVRLLRLDWGAPPGALSPGLDAGVWCWYPRSEVGALAFWGCFKALYTHKFRAVLGKHRTIFPGEKVLLAWSGGPSSSSMVWQVVEVRPARSGAGVRAPRWAAVPCCGEAEAVVWPAGVCGVVGGGPLSGSGTLMPVPSPPQGLSRDSAKRLRFVPGVVYVDEGAACGRSVGDRAQTRAAMEQALRRTGFPWHAVALEQVLDLPPSVLCCAVREPPGGQGAYKAAVDTFLQKQQQQRWGAEAAGGSPAPALVEEPQGSPASAGAPPAAQTQALCRLFDSVRSLTAREELLQTLRSHLVLHVARAHGYSKVMTGESCTRLAIKLMTGLALGRGAFLAWDTVWHPRRLRRGVPDLGPGPPWGGAGPGTPGVLSRRLQGFSDERHGDVVVVRPMREHTLKEVAFHNRLCAVPVFFTPAVDTRAPEKASIHRLMEAFVLRLQAQFPSTISTVYRTSEKLLKAPRDVSTPRAPAPCCLLCCCALDVDTAGLCWARGGHGVQSSALTTPVLAGSATAFGAQAAHLSQTPAEPPAGPHGAAGVAGRCEREAPGACLMEQLCYSCRVTMKDVPSLDLLPPYILAEARLRSQRPGAAGDVHGGLLGGSSSEADAGVSGGDLPTGRQEAGAAPGVLHVYK</sequence>
<comment type="subcellular location">
    <subcellularLocation>
        <location evidence="3">Cytoplasm</location>
    </subcellularLocation>
</comment>
<dbReference type="OrthoDB" id="25129at2759"/>
<dbReference type="Pfam" id="PF10288">
    <property type="entry name" value="CTU2"/>
    <property type="match status" value="1"/>
</dbReference>
<proteinExistence type="inferred from homology"/>
<dbReference type="GO" id="GO:0016783">
    <property type="term" value="F:sulfurtransferase activity"/>
    <property type="evidence" value="ECO:0007669"/>
    <property type="project" value="TreeGrafter"/>
</dbReference>
<reference evidence="5" key="1">
    <citation type="journal article" date="2021" name="Evol. Appl.">
        <title>The genome of the Pyrenean desman and the effects of bottlenecks and inbreeding on the genomic landscape of an endangered species.</title>
        <authorList>
            <person name="Escoda L."/>
            <person name="Castresana J."/>
        </authorList>
    </citation>
    <scope>NUCLEOTIDE SEQUENCE</scope>
    <source>
        <strain evidence="5">IBE-C5619</strain>
    </source>
</reference>
<feature type="compositionally biased region" description="Low complexity" evidence="4">
    <location>
        <begin position="1"/>
        <end position="20"/>
    </location>
</feature>
<dbReference type="HAMAP" id="MF_03054">
    <property type="entry name" value="CTU2"/>
    <property type="match status" value="1"/>
</dbReference>
<dbReference type="GO" id="GO:0005829">
    <property type="term" value="C:cytosol"/>
    <property type="evidence" value="ECO:0007669"/>
    <property type="project" value="TreeGrafter"/>
</dbReference>
<comment type="similarity">
    <text evidence="3">Belongs to the CTU2/NCS2 family.</text>
</comment>
<dbReference type="Gene3D" id="3.40.50.620">
    <property type="entry name" value="HUPs"/>
    <property type="match status" value="1"/>
</dbReference>
<evidence type="ECO:0000256" key="4">
    <source>
        <dbReference type="SAM" id="MobiDB-lite"/>
    </source>
</evidence>
<dbReference type="PANTHER" id="PTHR20882:SF14">
    <property type="entry name" value="CYTOPLASMIC TRNA 2-THIOLATION PROTEIN 2"/>
    <property type="match status" value="1"/>
</dbReference>
<dbReference type="GO" id="GO:0032447">
    <property type="term" value="P:protein urmylation"/>
    <property type="evidence" value="ECO:0007669"/>
    <property type="project" value="UniProtKB-UniRule"/>
</dbReference>
<evidence type="ECO:0000256" key="2">
    <source>
        <dbReference type="ARBA" id="ARBA00022694"/>
    </source>
</evidence>